<feature type="chain" id="PRO_5032329529" evidence="1">
    <location>
        <begin position="25"/>
        <end position="198"/>
    </location>
</feature>
<feature type="signal peptide" evidence="1">
    <location>
        <begin position="1"/>
        <end position="24"/>
    </location>
</feature>
<proteinExistence type="predicted"/>
<dbReference type="EMBL" id="NPBY01000094">
    <property type="protein sequence ID" value="PAD71690.1"/>
    <property type="molecule type" value="Genomic_DNA"/>
</dbReference>
<dbReference type="Proteomes" id="UP000215596">
    <property type="component" value="Unassembled WGS sequence"/>
</dbReference>
<gene>
    <name evidence="2" type="ORF">CHH67_24055</name>
</gene>
<comment type="caution">
    <text evidence="2">The sequence shown here is derived from an EMBL/GenBank/DDBJ whole genome shotgun (WGS) entry which is preliminary data.</text>
</comment>
<evidence type="ECO:0000313" key="2">
    <source>
        <dbReference type="EMBL" id="PAD71690.1"/>
    </source>
</evidence>
<reference evidence="2 3" key="1">
    <citation type="submission" date="2017-07" db="EMBL/GenBank/DDBJ databases">
        <title>Isolation and whole genome analysis of endospore-forming bacteria from heroin.</title>
        <authorList>
            <person name="Kalinowski J."/>
            <person name="Ahrens B."/>
            <person name="Al-Dilaimi A."/>
            <person name="Winkler A."/>
            <person name="Wibberg D."/>
            <person name="Schleenbecker U."/>
            <person name="Ruckert C."/>
            <person name="Wolfel R."/>
            <person name="Grass G."/>
        </authorList>
    </citation>
    <scope>NUCLEOTIDE SEQUENCE [LARGE SCALE GENOMIC DNA]</scope>
    <source>
        <strain evidence="2 3">7537-G1</strain>
    </source>
</reference>
<sequence>MKKRIFSTILAGAIFMVSPVSIFASSNQVENNHFEFLVPKNQIVELQNLDPITKEEMNQLFNKFENEFNSTITQNDRLEAEQIVKELAGDEYSISSSDYDQYYNELRKGNYIEGVLDRDEGLSALDITKIGFIHANTAREEALKKYPNDVMLRDAYRHFTWNYIATKDVGAIKTRTATINHEWGIILLNPVLNYYNNR</sequence>
<keyword evidence="1" id="KW-0732">Signal</keyword>
<organism evidence="2 3">
    <name type="scientific">Paenibacillus campinasensis</name>
    <dbReference type="NCBI Taxonomy" id="66347"/>
    <lineage>
        <taxon>Bacteria</taxon>
        <taxon>Bacillati</taxon>
        <taxon>Bacillota</taxon>
        <taxon>Bacilli</taxon>
        <taxon>Bacillales</taxon>
        <taxon>Paenibacillaceae</taxon>
        <taxon>Paenibacillus</taxon>
    </lineage>
</organism>
<evidence type="ECO:0000313" key="3">
    <source>
        <dbReference type="Proteomes" id="UP000215596"/>
    </source>
</evidence>
<protein>
    <submittedName>
        <fullName evidence="2">Uncharacterized protein</fullName>
    </submittedName>
</protein>
<feature type="non-terminal residue" evidence="2">
    <location>
        <position position="198"/>
    </location>
</feature>
<dbReference type="AlphaFoldDB" id="A0A268EF18"/>
<evidence type="ECO:0000256" key="1">
    <source>
        <dbReference type="SAM" id="SignalP"/>
    </source>
</evidence>
<name>A0A268EF18_9BACL</name>
<accession>A0A268EF18</accession>